<feature type="signal peptide" evidence="1">
    <location>
        <begin position="1"/>
        <end position="22"/>
    </location>
</feature>
<feature type="chain" id="PRO_5046031893" description="DUF3888 domain-containing protein" evidence="1">
    <location>
        <begin position="23"/>
        <end position="242"/>
    </location>
</feature>
<evidence type="ECO:0000313" key="3">
    <source>
        <dbReference type="Proteomes" id="UP001519293"/>
    </source>
</evidence>
<protein>
    <recommendedName>
        <fullName evidence="4">DUF3888 domain-containing protein</fullName>
    </recommendedName>
</protein>
<reference evidence="2 3" key="1">
    <citation type="submission" date="2021-03" db="EMBL/GenBank/DDBJ databases">
        <title>Genomic Encyclopedia of Type Strains, Phase IV (KMG-IV): sequencing the most valuable type-strain genomes for metagenomic binning, comparative biology and taxonomic classification.</title>
        <authorList>
            <person name="Goeker M."/>
        </authorList>
    </citation>
    <scope>NUCLEOTIDE SEQUENCE [LARGE SCALE GENOMIC DNA]</scope>
    <source>
        <strain evidence="2 3">DSM 26675</strain>
    </source>
</reference>
<evidence type="ECO:0000313" key="2">
    <source>
        <dbReference type="EMBL" id="MBP2243076.1"/>
    </source>
</evidence>
<gene>
    <name evidence="2" type="ORF">J2Z40_003664</name>
</gene>
<evidence type="ECO:0000256" key="1">
    <source>
        <dbReference type="SAM" id="SignalP"/>
    </source>
</evidence>
<accession>A0ABS4RJJ6</accession>
<keyword evidence="3" id="KW-1185">Reference proteome</keyword>
<organism evidence="2 3">
    <name type="scientific">Cytobacillus eiseniae</name>
    <dbReference type="NCBI Taxonomy" id="762947"/>
    <lineage>
        <taxon>Bacteria</taxon>
        <taxon>Bacillati</taxon>
        <taxon>Bacillota</taxon>
        <taxon>Bacilli</taxon>
        <taxon>Bacillales</taxon>
        <taxon>Bacillaceae</taxon>
        <taxon>Cytobacillus</taxon>
    </lineage>
</organism>
<sequence length="242" mass="27619">MKNKISLLILFLLMILPTNTGAGMEGYELVSQNNKENITLYGKKMDGLFRGFKIAFKGAIYTRTFWNSETSPTYAPQIFYTDINEDQKKELIITLTTGHGTGLLWEEVHVFDTLDNRLNVSEVIVDHPLAIIYKNVKTKLSNEEAEIHIGDKVYKVDITPFEIKPENLFNDIGFGSIIDYEVMNNILMVRVSGQITPAMFIGDVIITYEFHDQMYQAKTISFITDIAKNPFYGPVKHEAIFN</sequence>
<comment type="caution">
    <text evidence="2">The sequence shown here is derived from an EMBL/GenBank/DDBJ whole genome shotgun (WGS) entry which is preliminary data.</text>
</comment>
<name>A0ABS4RJJ6_9BACI</name>
<dbReference type="Proteomes" id="UP001519293">
    <property type="component" value="Unassembled WGS sequence"/>
</dbReference>
<keyword evidence="1" id="KW-0732">Signal</keyword>
<dbReference type="RefSeq" id="WP_180316770.1">
    <property type="nucleotide sequence ID" value="NZ_JAGIKZ010000033.1"/>
</dbReference>
<dbReference type="EMBL" id="JAGIKZ010000033">
    <property type="protein sequence ID" value="MBP2243076.1"/>
    <property type="molecule type" value="Genomic_DNA"/>
</dbReference>
<evidence type="ECO:0008006" key="4">
    <source>
        <dbReference type="Google" id="ProtNLM"/>
    </source>
</evidence>
<proteinExistence type="predicted"/>